<keyword evidence="2" id="KW-0547">Nucleotide-binding</keyword>
<dbReference type="GO" id="GO:0005874">
    <property type="term" value="C:microtubule"/>
    <property type="evidence" value="ECO:0007669"/>
    <property type="project" value="UniProtKB-KW"/>
</dbReference>
<evidence type="ECO:0000256" key="2">
    <source>
        <dbReference type="ARBA" id="ARBA00022741"/>
    </source>
</evidence>
<keyword evidence="3" id="KW-0067">ATP-binding</keyword>
<dbReference type="PANTHER" id="PTHR37739:SF8">
    <property type="entry name" value="KINESIN-LIKE PROTEIN KIN-12D"/>
    <property type="match status" value="1"/>
</dbReference>
<dbReference type="OMA" id="AAEAYQX"/>
<evidence type="ECO:0000256" key="3">
    <source>
        <dbReference type="ARBA" id="ARBA00022840"/>
    </source>
</evidence>
<accession>A0A8D2KQS3</accession>
<evidence type="ECO:0000313" key="7">
    <source>
        <dbReference type="Ensembl" id="ENSVKKP00000000360.1"/>
    </source>
</evidence>
<reference evidence="7" key="2">
    <citation type="submission" date="2025-09" db="UniProtKB">
        <authorList>
            <consortium name="Ensembl"/>
        </authorList>
    </citation>
    <scope>IDENTIFICATION</scope>
</reference>
<dbReference type="Ensembl" id="ENSVKKT00000000376.1">
    <property type="protein sequence ID" value="ENSVKKP00000000360.1"/>
    <property type="gene ID" value="ENSVKKG00000000318.1"/>
</dbReference>
<keyword evidence="8" id="KW-1185">Reference proteome</keyword>
<proteinExistence type="predicted"/>
<evidence type="ECO:0008006" key="9">
    <source>
        <dbReference type="Google" id="ProtNLM"/>
    </source>
</evidence>
<evidence type="ECO:0000256" key="4">
    <source>
        <dbReference type="ARBA" id="ARBA00023054"/>
    </source>
</evidence>
<evidence type="ECO:0000256" key="6">
    <source>
        <dbReference type="SAM" id="Coils"/>
    </source>
</evidence>
<sequence length="846" mass="99456">EVKKLKEQLALFASGQCTTSPDVGHTDYMNRFLEAMLFLEKSEKERKMLLEKVAQLEDLSVKKEKFIQSNKMIVKFREDHITRLEKLHKEARDTFLPEEQQDFFRDLKEELKILREQVEHHPRIAKYAMENHILREENKQLRSLQSVKRAQEMDAQTMAELEKMFLETSRRECNDRGQQLGSMALSTDSNTAASMEKLKERLLHTQSELASAKQEHEEFKELTKKKQMELESELQSVQTTNQHLEKILEATKAYKRQEVSHLNKLHIETLKSVTTPTRAYQLRSRLVPRLTPEMLNQESTDTQSSREIIDDIFNEPMPPEMNEQAYEAVAEELQTVQEELSALQIKLDAEESKAIKLQQQVNKLEHHSSQMQELFASERSGWQNEKQGLLEKIDSLEKEYQDTQIKVDILKSEVHDLRIVLQSADKELSARKMEYDAFRKSQEKEINELSIRHMNVQLQLDNVRLEYEKILEGKTSLQDDYDNLQEIHKFETDQMIQQLTDSKQENEALKTELQVRKNLHLIILVHIMHCYGLDPKYITVVERAKNMDLHLLHKLCKEILCEELHHTSEQLSSLTQASKHHVALLQSAQEDLIKKEALIQELEDWHFLKNEYEFKKRQMDCVMESAVAAFPQSPKTPPNFDANLVKLLETHEQEIADQRASAVTLEHLVSELNEEREVKNTEILRLKAQLCELENTRLEMQVLMENNRNLQSQLEELEILAVKVQVINLLLLHKFPLMSLLTNFFHRLEKIKSELGNKETAFQEIVQEMERTRALESKAFSEKEELRSKLEELYEEREMSSLRKHMEFLAEENGKLVGHQNLNQRIQYLVKMKKENTKLKEVGKIR</sequence>
<keyword evidence="4 6" id="KW-0175">Coiled coil</keyword>
<organism evidence="7 8">
    <name type="scientific">Varanus komodoensis</name>
    <name type="common">Komodo dragon</name>
    <dbReference type="NCBI Taxonomy" id="61221"/>
    <lineage>
        <taxon>Eukaryota</taxon>
        <taxon>Metazoa</taxon>
        <taxon>Chordata</taxon>
        <taxon>Craniata</taxon>
        <taxon>Vertebrata</taxon>
        <taxon>Euteleostomi</taxon>
        <taxon>Lepidosauria</taxon>
        <taxon>Squamata</taxon>
        <taxon>Bifurcata</taxon>
        <taxon>Unidentata</taxon>
        <taxon>Episquamata</taxon>
        <taxon>Toxicofera</taxon>
        <taxon>Anguimorpha</taxon>
        <taxon>Paleoanguimorpha</taxon>
        <taxon>Varanoidea</taxon>
        <taxon>Varanidae</taxon>
        <taxon>Varanus</taxon>
    </lineage>
</organism>
<dbReference type="PANTHER" id="PTHR37739">
    <property type="entry name" value="KINESIN-LIKE PROTEIN KIN-12D"/>
    <property type="match status" value="1"/>
</dbReference>
<feature type="coiled-coil region" evidence="6">
    <location>
        <begin position="655"/>
        <end position="727"/>
    </location>
</feature>
<evidence type="ECO:0000256" key="5">
    <source>
        <dbReference type="ARBA" id="ARBA00023175"/>
    </source>
</evidence>
<dbReference type="GO" id="GO:0005524">
    <property type="term" value="F:ATP binding"/>
    <property type="evidence" value="ECO:0007669"/>
    <property type="project" value="UniProtKB-KW"/>
</dbReference>
<reference evidence="7" key="1">
    <citation type="submission" date="2025-08" db="UniProtKB">
        <authorList>
            <consortium name="Ensembl"/>
        </authorList>
    </citation>
    <scope>IDENTIFICATION</scope>
</reference>
<protein>
    <recommendedName>
        <fullName evidence="9">Kinesin family member 15</fullName>
    </recommendedName>
</protein>
<evidence type="ECO:0000313" key="8">
    <source>
        <dbReference type="Proteomes" id="UP000694545"/>
    </source>
</evidence>
<feature type="coiled-coil region" evidence="6">
    <location>
        <begin position="776"/>
        <end position="803"/>
    </location>
</feature>
<dbReference type="AlphaFoldDB" id="A0A8D2KQS3"/>
<feature type="coiled-coil region" evidence="6">
    <location>
        <begin position="195"/>
        <end position="247"/>
    </location>
</feature>
<keyword evidence="5" id="KW-0505">Motor protein</keyword>
<evidence type="ECO:0000256" key="1">
    <source>
        <dbReference type="ARBA" id="ARBA00022701"/>
    </source>
</evidence>
<dbReference type="Proteomes" id="UP000694545">
    <property type="component" value="Unplaced"/>
</dbReference>
<name>A0A8D2KQS3_VARKO</name>
<feature type="coiled-coil region" evidence="6">
    <location>
        <begin position="326"/>
        <end position="413"/>
    </location>
</feature>
<keyword evidence="1" id="KW-0493">Microtubule</keyword>
<dbReference type="InterPro" id="IPR044986">
    <property type="entry name" value="KIF15/KIN-12"/>
</dbReference>